<dbReference type="EMBL" id="QQAH01000011">
    <property type="protein sequence ID" value="RDD81368.1"/>
    <property type="molecule type" value="Genomic_DNA"/>
</dbReference>
<evidence type="ECO:0000256" key="2">
    <source>
        <dbReference type="ARBA" id="ARBA00022475"/>
    </source>
</evidence>
<dbReference type="InterPro" id="IPR025857">
    <property type="entry name" value="MacB_PCD"/>
</dbReference>
<sequence>MIGYYINLAGRSLRSHKVLTALMVMTLGLGIGACITTLTVLKLLSGDPLPEKNGQLFYPQVDPFPADRLAAAHNKPPPIMTYTDAMNLVSARKARHQAAVALVSAKVMPQGTGAQALTQRPFFSDGVIATADFFSMFDVPFKYGSGWSAADDQNRAPVAVIADTLNNRLFGGGDSIGRTIRINDRDFRIVGVTKAWAPQPRFYAQELGGRSYGDGDGVFVPLGSALAAGMSPQQVNCFADSDVSKLETASCTWLGVWVELGTPDEVTAYRDFLGNYAQQQISLGRFHRSTIALTELGQWLRDKHVVPDDVRLQTWLAFGFLLVCVVNAVGLLLAKCLRRSNEIGVRRALGATWREIFTQFMVEAGMVGLVGGLMGLVFTELGLWCIRNQPAQYAGLAHLDLEMFLVTFFFSAAVGLIAGVLPAWRACVVSPAPQLKAA</sequence>
<dbReference type="Pfam" id="PF02687">
    <property type="entry name" value="FtsX"/>
    <property type="match status" value="1"/>
</dbReference>
<feature type="transmembrane region" description="Helical" evidence="6">
    <location>
        <begin position="21"/>
        <end position="44"/>
    </location>
</feature>
<dbReference type="InterPro" id="IPR050250">
    <property type="entry name" value="Macrolide_Exporter_MacB"/>
</dbReference>
<organism evidence="9 10">
    <name type="scientific">Dyella tabacisoli</name>
    <dbReference type="NCBI Taxonomy" id="2282381"/>
    <lineage>
        <taxon>Bacteria</taxon>
        <taxon>Pseudomonadati</taxon>
        <taxon>Pseudomonadota</taxon>
        <taxon>Gammaproteobacteria</taxon>
        <taxon>Lysobacterales</taxon>
        <taxon>Rhodanobacteraceae</taxon>
        <taxon>Dyella</taxon>
    </lineage>
</organism>
<dbReference type="AlphaFoldDB" id="A0A369UNS4"/>
<evidence type="ECO:0000256" key="6">
    <source>
        <dbReference type="SAM" id="Phobius"/>
    </source>
</evidence>
<comment type="subcellular location">
    <subcellularLocation>
        <location evidence="1">Cell membrane</location>
        <topology evidence="1">Multi-pass membrane protein</topology>
    </subcellularLocation>
</comment>
<dbReference type="GO" id="GO:0005886">
    <property type="term" value="C:plasma membrane"/>
    <property type="evidence" value="ECO:0007669"/>
    <property type="project" value="UniProtKB-SubCell"/>
</dbReference>
<dbReference type="Pfam" id="PF12704">
    <property type="entry name" value="MacB_PCD"/>
    <property type="match status" value="1"/>
</dbReference>
<dbReference type="InterPro" id="IPR003838">
    <property type="entry name" value="ABC3_permease_C"/>
</dbReference>
<reference evidence="9 10" key="1">
    <citation type="submission" date="2018-07" db="EMBL/GenBank/DDBJ databases">
        <title>Dyella tabacisoli L4-6T, whole genome shotgun sequence.</title>
        <authorList>
            <person name="Zhou X.-K."/>
            <person name="Li W.-J."/>
            <person name="Duan Y.-Q."/>
        </authorList>
    </citation>
    <scope>NUCLEOTIDE SEQUENCE [LARGE SCALE GENOMIC DNA]</scope>
    <source>
        <strain evidence="9 10">L4-6</strain>
    </source>
</reference>
<evidence type="ECO:0000259" key="7">
    <source>
        <dbReference type="Pfam" id="PF02687"/>
    </source>
</evidence>
<name>A0A369UNS4_9GAMM</name>
<feature type="domain" description="MacB-like periplasmic core" evidence="8">
    <location>
        <begin position="20"/>
        <end position="229"/>
    </location>
</feature>
<feature type="transmembrane region" description="Helical" evidence="6">
    <location>
        <begin position="315"/>
        <end position="337"/>
    </location>
</feature>
<evidence type="ECO:0000259" key="8">
    <source>
        <dbReference type="Pfam" id="PF12704"/>
    </source>
</evidence>
<accession>A0A369UNS4</accession>
<proteinExistence type="predicted"/>
<feature type="domain" description="ABC3 transporter permease C-terminal" evidence="7">
    <location>
        <begin position="317"/>
        <end position="427"/>
    </location>
</feature>
<evidence type="ECO:0000313" key="10">
    <source>
        <dbReference type="Proteomes" id="UP000253782"/>
    </source>
</evidence>
<dbReference type="PANTHER" id="PTHR30572:SF18">
    <property type="entry name" value="ABC-TYPE MACROLIDE FAMILY EXPORT SYSTEM PERMEASE COMPONENT 2"/>
    <property type="match status" value="1"/>
</dbReference>
<dbReference type="OrthoDB" id="8735006at2"/>
<protein>
    <submittedName>
        <fullName evidence="9">ABC transporter permease</fullName>
    </submittedName>
</protein>
<dbReference type="Proteomes" id="UP000253782">
    <property type="component" value="Unassembled WGS sequence"/>
</dbReference>
<dbReference type="RefSeq" id="WP_114846082.1">
    <property type="nucleotide sequence ID" value="NZ_JBHSPE010000020.1"/>
</dbReference>
<evidence type="ECO:0000256" key="3">
    <source>
        <dbReference type="ARBA" id="ARBA00022692"/>
    </source>
</evidence>
<keyword evidence="3 6" id="KW-0812">Transmembrane</keyword>
<feature type="transmembrane region" description="Helical" evidence="6">
    <location>
        <begin position="364"/>
        <end position="384"/>
    </location>
</feature>
<dbReference type="PANTHER" id="PTHR30572">
    <property type="entry name" value="MEMBRANE COMPONENT OF TRANSPORTER-RELATED"/>
    <property type="match status" value="1"/>
</dbReference>
<keyword evidence="10" id="KW-1185">Reference proteome</keyword>
<keyword evidence="5 6" id="KW-0472">Membrane</keyword>
<evidence type="ECO:0000256" key="1">
    <source>
        <dbReference type="ARBA" id="ARBA00004651"/>
    </source>
</evidence>
<feature type="transmembrane region" description="Helical" evidence="6">
    <location>
        <begin position="404"/>
        <end position="424"/>
    </location>
</feature>
<gene>
    <name evidence="9" type="ORF">DVJ77_13870</name>
</gene>
<evidence type="ECO:0000313" key="9">
    <source>
        <dbReference type="EMBL" id="RDD81368.1"/>
    </source>
</evidence>
<keyword evidence="2" id="KW-1003">Cell membrane</keyword>
<evidence type="ECO:0000256" key="4">
    <source>
        <dbReference type="ARBA" id="ARBA00022989"/>
    </source>
</evidence>
<dbReference type="GO" id="GO:0022857">
    <property type="term" value="F:transmembrane transporter activity"/>
    <property type="evidence" value="ECO:0007669"/>
    <property type="project" value="TreeGrafter"/>
</dbReference>
<keyword evidence="4 6" id="KW-1133">Transmembrane helix</keyword>
<evidence type="ECO:0000256" key="5">
    <source>
        <dbReference type="ARBA" id="ARBA00023136"/>
    </source>
</evidence>
<comment type="caution">
    <text evidence="9">The sequence shown here is derived from an EMBL/GenBank/DDBJ whole genome shotgun (WGS) entry which is preliminary data.</text>
</comment>